<evidence type="ECO:0000313" key="2">
    <source>
        <dbReference type="EMBL" id="QEE14265.1"/>
    </source>
</evidence>
<dbReference type="SMART" id="SM00156">
    <property type="entry name" value="PP2Ac"/>
    <property type="match status" value="1"/>
</dbReference>
<dbReference type="CDD" id="cd00144">
    <property type="entry name" value="MPP_PPP_family"/>
    <property type="match status" value="1"/>
</dbReference>
<proteinExistence type="predicted"/>
<dbReference type="EMBL" id="CP042905">
    <property type="protein sequence ID" value="QEE14265.1"/>
    <property type="molecule type" value="Genomic_DNA"/>
</dbReference>
<dbReference type="PRINTS" id="PR00114">
    <property type="entry name" value="STPHPHTASE"/>
</dbReference>
<keyword evidence="3" id="KW-1185">Reference proteome</keyword>
<dbReference type="GeneID" id="41328082"/>
<dbReference type="InterPro" id="IPR006186">
    <property type="entry name" value="Ser/Thr-sp_prot-phosphatase"/>
</dbReference>
<dbReference type="KEGG" id="psyt:DSAG12_00076"/>
<evidence type="ECO:0000259" key="1">
    <source>
        <dbReference type="PROSITE" id="PS00125"/>
    </source>
</evidence>
<dbReference type="AlphaFoldDB" id="A0A5B9D5F0"/>
<reference evidence="2 3" key="2">
    <citation type="journal article" date="2024" name="Int. J. Syst. Evol. Microbiol.">
        <title>Promethearchaeum syntrophicum gen. nov., sp. nov., an anaerobic, obligately syntrophic archaeon, the first isolate of the lineage 'Asgard' archaea, and proposal of the new archaeal phylum Promethearchaeota phyl. nov. and kingdom Promethearchaeati regn. nov.</title>
        <authorList>
            <person name="Imachi H."/>
            <person name="Nobu M.K."/>
            <person name="Kato S."/>
            <person name="Takaki Y."/>
            <person name="Miyazaki M."/>
            <person name="Miyata M."/>
            <person name="Ogawara M."/>
            <person name="Saito Y."/>
            <person name="Sakai S."/>
            <person name="Tahara Y.O."/>
            <person name="Takano Y."/>
            <person name="Tasumi E."/>
            <person name="Uematsu K."/>
            <person name="Yoshimura T."/>
            <person name="Itoh T."/>
            <person name="Ohkuma M."/>
            <person name="Takai K."/>
        </authorList>
    </citation>
    <scope>NUCLEOTIDE SEQUENCE [LARGE SCALE GENOMIC DNA]</scope>
    <source>
        <strain evidence="2 3">MK-D1</strain>
    </source>
</reference>
<dbReference type="Gene3D" id="3.60.21.10">
    <property type="match status" value="1"/>
</dbReference>
<name>A0A5B9D5F0_9ARCH</name>
<dbReference type="PANTHER" id="PTHR11668">
    <property type="entry name" value="SERINE/THREONINE PROTEIN PHOSPHATASE"/>
    <property type="match status" value="1"/>
</dbReference>
<evidence type="ECO:0000313" key="3">
    <source>
        <dbReference type="Proteomes" id="UP000321408"/>
    </source>
</evidence>
<reference evidence="2 3" key="1">
    <citation type="journal article" date="2020" name="Nature">
        <title>Isolation of an archaeon at the prokaryote-eukaryote interface.</title>
        <authorList>
            <person name="Imachi H."/>
            <person name="Nobu M.K."/>
            <person name="Nakahara N."/>
            <person name="Morono Y."/>
            <person name="Ogawara M."/>
            <person name="Takaki Y."/>
            <person name="Takano Y."/>
            <person name="Uematsu K."/>
            <person name="Ikuta T."/>
            <person name="Ito M."/>
            <person name="Matsui Y."/>
            <person name="Miyazaki M."/>
            <person name="Murata K."/>
            <person name="Saito Y."/>
            <person name="Sakai S."/>
            <person name="Song C."/>
            <person name="Tasumi E."/>
            <person name="Yamanaka Y."/>
            <person name="Yamaguchi T."/>
            <person name="Kamagata Y."/>
            <person name="Tamaki H."/>
            <person name="Takai K."/>
        </authorList>
    </citation>
    <scope>NUCLEOTIDE SEQUENCE [LARGE SCALE GENOMIC DNA]</scope>
    <source>
        <strain evidence="2 3">MK-D1</strain>
    </source>
</reference>
<dbReference type="InterPro" id="IPR004843">
    <property type="entry name" value="Calcineurin-like_PHP"/>
</dbReference>
<protein>
    <submittedName>
        <fullName evidence="2">Metallophosphoesterase</fullName>
    </submittedName>
</protein>
<dbReference type="InterPro" id="IPR029052">
    <property type="entry name" value="Metallo-depent_PP-like"/>
</dbReference>
<dbReference type="Pfam" id="PF00149">
    <property type="entry name" value="Metallophos"/>
    <property type="match status" value="1"/>
</dbReference>
<sequence length="330" mass="38879">MRPFDRRYVPKFIQSFVETPSVYLIMKDITPFTLHQLAQIWIKYQQVSQEFSNAVYLDKINSENFNNLLIVGDTHGDLNSTLRIVKPFFEGKVDSILFLGDYVDRGEQSYLNFFFLVSMSILWPERVILLRGNHEDLELNLLFGFYEELQNYFPINKEFQAVLSIINAIYNLMPLVAITPKHSVCMHAGIPKSIPSLQLFDQIPKPHIGYRNISDKTLKKNLFDAFVQVRWNDPIITNLKMKDERSYHGHFYYTHDEVKQFLELNNQKRIIRSHEDIRGGYQMVFSDVLYHIFSSEPYFGQIKKAFTIHELTPGDITLRDLDFNMKLKIM</sequence>
<feature type="domain" description="Serine/threonine specific protein phosphatases" evidence="1">
    <location>
        <begin position="130"/>
        <end position="135"/>
    </location>
</feature>
<dbReference type="RefSeq" id="WP_147661226.1">
    <property type="nucleotide sequence ID" value="NZ_CP042905.2"/>
</dbReference>
<gene>
    <name evidence="2" type="ORF">DSAG12_00076</name>
</gene>
<organism evidence="2 3">
    <name type="scientific">Promethearchaeum syntrophicum</name>
    <dbReference type="NCBI Taxonomy" id="2594042"/>
    <lineage>
        <taxon>Archaea</taxon>
        <taxon>Promethearchaeati</taxon>
        <taxon>Promethearchaeota</taxon>
        <taxon>Promethearchaeia</taxon>
        <taxon>Promethearchaeales</taxon>
        <taxon>Promethearchaeaceae</taxon>
        <taxon>Promethearchaeum</taxon>
    </lineage>
</organism>
<dbReference type="InterPro" id="IPR050341">
    <property type="entry name" value="PP1_catalytic_subunit"/>
</dbReference>
<dbReference type="PROSITE" id="PS00125">
    <property type="entry name" value="SER_THR_PHOSPHATASE"/>
    <property type="match status" value="1"/>
</dbReference>
<dbReference type="PANTHER" id="PTHR11668:SF496">
    <property type="entry name" value="SERINE_THREONINE-PROTEIN PHOSPHATASE"/>
    <property type="match status" value="1"/>
</dbReference>
<dbReference type="OrthoDB" id="303721at2157"/>
<accession>A0A5B9D5F0</accession>
<dbReference type="GO" id="GO:0016787">
    <property type="term" value="F:hydrolase activity"/>
    <property type="evidence" value="ECO:0007669"/>
    <property type="project" value="InterPro"/>
</dbReference>
<dbReference type="SUPFAM" id="SSF56300">
    <property type="entry name" value="Metallo-dependent phosphatases"/>
    <property type="match status" value="1"/>
</dbReference>
<dbReference type="Proteomes" id="UP000321408">
    <property type="component" value="Chromosome"/>
</dbReference>